<accession>A0ACB5SUW3</accession>
<keyword evidence="2" id="KW-1185">Reference proteome</keyword>
<dbReference type="Proteomes" id="UP001165064">
    <property type="component" value="Unassembled WGS sequence"/>
</dbReference>
<gene>
    <name evidence="1" type="ORF">Amon02_000151200</name>
</gene>
<evidence type="ECO:0000313" key="2">
    <source>
        <dbReference type="Proteomes" id="UP001165064"/>
    </source>
</evidence>
<comment type="caution">
    <text evidence="1">The sequence shown here is derived from an EMBL/GenBank/DDBJ whole genome shotgun (WGS) entry which is preliminary data.</text>
</comment>
<dbReference type="EMBL" id="BSXS01000745">
    <property type="protein sequence ID" value="GME73732.1"/>
    <property type="molecule type" value="Genomic_DNA"/>
</dbReference>
<name>A0ACB5SUW3_AMBMO</name>
<protein>
    <submittedName>
        <fullName evidence="1">Unnamed protein product</fullName>
    </submittedName>
</protein>
<reference evidence="1" key="1">
    <citation type="submission" date="2023-04" db="EMBL/GenBank/DDBJ databases">
        <title>Ambrosiozyma monospora NBRC 10751.</title>
        <authorList>
            <person name="Ichikawa N."/>
            <person name="Sato H."/>
            <person name="Tonouchi N."/>
        </authorList>
    </citation>
    <scope>NUCLEOTIDE SEQUENCE</scope>
    <source>
        <strain evidence="1">NBRC 10751</strain>
    </source>
</reference>
<organism evidence="1 2">
    <name type="scientific">Ambrosiozyma monospora</name>
    <name type="common">Yeast</name>
    <name type="synonym">Endomycopsis monosporus</name>
    <dbReference type="NCBI Taxonomy" id="43982"/>
    <lineage>
        <taxon>Eukaryota</taxon>
        <taxon>Fungi</taxon>
        <taxon>Dikarya</taxon>
        <taxon>Ascomycota</taxon>
        <taxon>Saccharomycotina</taxon>
        <taxon>Pichiomycetes</taxon>
        <taxon>Pichiales</taxon>
        <taxon>Pichiaceae</taxon>
        <taxon>Ambrosiozyma</taxon>
    </lineage>
</organism>
<evidence type="ECO:0000313" key="1">
    <source>
        <dbReference type="EMBL" id="GME73732.1"/>
    </source>
</evidence>
<proteinExistence type="predicted"/>
<sequence>MKQNQVKTMEHNFKNMSLKNKTSKSQAKSNIQQKQKHPKSTNHTVEDTDSVETDKSGDHSDGWNTEVTDDERSIIDESHFVPKPKNQLSKEAQRLFPIAQQEEPDIKPKPKEKLSKDAQRLFPVASKQDQKSPKSPKPDHKSYSKSVGSSPRKAIDIKPNQKLVSKWADPEPEPALKYSVPKGPAGKKGDDRKEDIRKKREQEREEYRKSKINNDRQWDKGKFDDHQGFSNRGNRHHSPPPRDINRNSRNQNSKWHDSHKGEISFLNSKQEEISFLSQRNNGKKDTHGPPRANGKPLFEAGRFKSNHAEQSRPKSSSNEWDRSHREKRNETFFGKGKHSGNGFREPPKSQGRAIDIKKEQSKNEPPNETEEERNKRLQAEYQKTVEELKNTSTDDWALDDDFW</sequence>